<organism evidence="3 4">
    <name type="scientific">Thyridium curvatum</name>
    <dbReference type="NCBI Taxonomy" id="1093900"/>
    <lineage>
        <taxon>Eukaryota</taxon>
        <taxon>Fungi</taxon>
        <taxon>Dikarya</taxon>
        <taxon>Ascomycota</taxon>
        <taxon>Pezizomycotina</taxon>
        <taxon>Sordariomycetes</taxon>
        <taxon>Sordariomycetidae</taxon>
        <taxon>Thyridiales</taxon>
        <taxon>Thyridiaceae</taxon>
        <taxon>Thyridium</taxon>
    </lineage>
</organism>
<accession>A0A507B518</accession>
<keyword evidence="2" id="KW-0812">Transmembrane</keyword>
<comment type="caution">
    <text evidence="3">The sequence shown here is derived from an EMBL/GenBank/DDBJ whole genome shotgun (WGS) entry which is preliminary data.</text>
</comment>
<reference evidence="3 4" key="1">
    <citation type="submission" date="2019-06" db="EMBL/GenBank/DDBJ databases">
        <title>Draft genome sequence of the filamentous fungus Phialemoniopsis curvata isolated from diesel fuel.</title>
        <authorList>
            <person name="Varaljay V.A."/>
            <person name="Lyon W.J."/>
            <person name="Crouch A.L."/>
            <person name="Drake C.E."/>
            <person name="Hollomon J.M."/>
            <person name="Nadeau L.J."/>
            <person name="Nunn H.S."/>
            <person name="Stevenson B.S."/>
            <person name="Bojanowski C.L."/>
            <person name="Crookes-Goodson W.J."/>
        </authorList>
    </citation>
    <scope>NUCLEOTIDE SEQUENCE [LARGE SCALE GENOMIC DNA]</scope>
    <source>
        <strain evidence="3 4">D216</strain>
    </source>
</reference>
<feature type="transmembrane region" description="Helical" evidence="2">
    <location>
        <begin position="114"/>
        <end position="134"/>
    </location>
</feature>
<evidence type="ECO:0000256" key="1">
    <source>
        <dbReference type="SAM" id="MobiDB-lite"/>
    </source>
</evidence>
<feature type="transmembrane region" description="Helical" evidence="2">
    <location>
        <begin position="140"/>
        <end position="161"/>
    </location>
</feature>
<evidence type="ECO:0000256" key="2">
    <source>
        <dbReference type="SAM" id="Phobius"/>
    </source>
</evidence>
<keyword evidence="2" id="KW-1133">Transmembrane helix</keyword>
<feature type="compositionally biased region" description="Low complexity" evidence="1">
    <location>
        <begin position="64"/>
        <end position="84"/>
    </location>
</feature>
<keyword evidence="2" id="KW-0472">Membrane</keyword>
<feature type="region of interest" description="Disordered" evidence="1">
    <location>
        <begin position="1"/>
        <end position="89"/>
    </location>
</feature>
<evidence type="ECO:0000313" key="4">
    <source>
        <dbReference type="Proteomes" id="UP000319257"/>
    </source>
</evidence>
<dbReference type="Proteomes" id="UP000319257">
    <property type="component" value="Unassembled WGS sequence"/>
</dbReference>
<proteinExistence type="predicted"/>
<keyword evidence="4" id="KW-1185">Reference proteome</keyword>
<evidence type="ECO:0000313" key="3">
    <source>
        <dbReference type="EMBL" id="TPX14923.1"/>
    </source>
</evidence>
<dbReference type="EMBL" id="SKBQ01000025">
    <property type="protein sequence ID" value="TPX14923.1"/>
    <property type="molecule type" value="Genomic_DNA"/>
</dbReference>
<dbReference type="GeneID" id="41972479"/>
<name>A0A507B518_9PEZI</name>
<feature type="region of interest" description="Disordered" evidence="1">
    <location>
        <begin position="206"/>
        <end position="230"/>
    </location>
</feature>
<dbReference type="InParanoid" id="A0A507B518"/>
<sequence>MTSPNDEYGSDATLGKAPWRSRSRGRGRIPDFAGDTQTTSTRQGQEAVAAAAASMGDPPRESRSASTTTSTRVPTPDSTSASPSTPNPRMAAARMDFALRAEDRRAAEDAYNRFLIYFVAPTFLMSMLLSAPVVMVGVWLLIPVLAAAALLSLAAWLKVAADSNARKWRRHWRRDRDEEDPPANCNMARTVVNGDGESPMVINGQGARPMDKGKGKMPMVNGNGSHERIS</sequence>
<dbReference type="AlphaFoldDB" id="A0A507B518"/>
<gene>
    <name evidence="3" type="ORF">E0L32_005032</name>
</gene>
<protein>
    <submittedName>
        <fullName evidence="3">Uncharacterized protein</fullName>
    </submittedName>
</protein>
<dbReference type="RefSeq" id="XP_030996634.1">
    <property type="nucleotide sequence ID" value="XM_031139509.1"/>
</dbReference>
<feature type="compositionally biased region" description="Polar residues" evidence="1">
    <location>
        <begin position="35"/>
        <end position="44"/>
    </location>
</feature>